<evidence type="ECO:0000313" key="1">
    <source>
        <dbReference type="EMBL" id="MED6281130.1"/>
    </source>
</evidence>
<reference evidence="1 2" key="1">
    <citation type="submission" date="2021-06" db="EMBL/GenBank/DDBJ databases">
        <authorList>
            <person name="Palmer J.M."/>
        </authorList>
    </citation>
    <scope>NUCLEOTIDE SEQUENCE [LARGE SCALE GENOMIC DNA]</scope>
    <source>
        <strain evidence="1 2">CL_MEX2019</strain>
        <tissue evidence="1">Muscle</tissue>
    </source>
</reference>
<sequence length="104" mass="11690">MVYSELVFNSSKPPAAACLLTERDRLRTAAVINNSPAPLLCSPRSAAPLLRPRPRDIPQRSSSPGWLRACVRAATLCFPTFNTLFTRFQLLGVTHTPRSRLRRW</sequence>
<accession>A0ABU7E4R8</accession>
<evidence type="ECO:0000313" key="2">
    <source>
        <dbReference type="Proteomes" id="UP001352852"/>
    </source>
</evidence>
<dbReference type="Proteomes" id="UP001352852">
    <property type="component" value="Unassembled WGS sequence"/>
</dbReference>
<organism evidence="1 2">
    <name type="scientific">Characodon lateralis</name>
    <dbReference type="NCBI Taxonomy" id="208331"/>
    <lineage>
        <taxon>Eukaryota</taxon>
        <taxon>Metazoa</taxon>
        <taxon>Chordata</taxon>
        <taxon>Craniata</taxon>
        <taxon>Vertebrata</taxon>
        <taxon>Euteleostomi</taxon>
        <taxon>Actinopterygii</taxon>
        <taxon>Neopterygii</taxon>
        <taxon>Teleostei</taxon>
        <taxon>Neoteleostei</taxon>
        <taxon>Acanthomorphata</taxon>
        <taxon>Ovalentaria</taxon>
        <taxon>Atherinomorphae</taxon>
        <taxon>Cyprinodontiformes</taxon>
        <taxon>Goodeidae</taxon>
        <taxon>Characodon</taxon>
    </lineage>
</organism>
<gene>
    <name evidence="1" type="ORF">CHARACLAT_018033</name>
</gene>
<name>A0ABU7E4R8_9TELE</name>
<keyword evidence="2" id="KW-1185">Reference proteome</keyword>
<protein>
    <submittedName>
        <fullName evidence="1">Uncharacterized protein</fullName>
    </submittedName>
</protein>
<dbReference type="EMBL" id="JAHUTJ010042540">
    <property type="protein sequence ID" value="MED6281130.1"/>
    <property type="molecule type" value="Genomic_DNA"/>
</dbReference>
<proteinExistence type="predicted"/>
<comment type="caution">
    <text evidence="1">The sequence shown here is derived from an EMBL/GenBank/DDBJ whole genome shotgun (WGS) entry which is preliminary data.</text>
</comment>